<reference evidence="1" key="1">
    <citation type="submission" date="2022-03" db="EMBL/GenBank/DDBJ databases">
        <title>Streptomyces 7R015 and 7R016 isolated from Barleria lupulina in Thailand.</title>
        <authorList>
            <person name="Kanchanasin P."/>
            <person name="Phongsopitanun W."/>
            <person name="Tanasupawat S."/>
        </authorList>
    </citation>
    <scope>NUCLEOTIDE SEQUENCE</scope>
    <source>
        <strain evidence="1">7R015</strain>
    </source>
</reference>
<name>A0ABS9YS85_9ACTN</name>
<comment type="caution">
    <text evidence="1">The sequence shown here is derived from an EMBL/GenBank/DDBJ whole genome shotgun (WGS) entry which is preliminary data.</text>
</comment>
<dbReference type="RefSeq" id="WP_242778676.1">
    <property type="nucleotide sequence ID" value="NZ_JALDAY010000024.1"/>
</dbReference>
<dbReference type="EMBL" id="JALDAY010000024">
    <property type="protein sequence ID" value="MCI3279091.1"/>
    <property type="molecule type" value="Genomic_DNA"/>
</dbReference>
<evidence type="ECO:0000313" key="1">
    <source>
        <dbReference type="EMBL" id="MCI3279091.1"/>
    </source>
</evidence>
<dbReference type="Proteomes" id="UP001165269">
    <property type="component" value="Unassembled WGS sequence"/>
</dbReference>
<sequence length="150" mass="16022">MIDKRPFTKALAALIAAATGKQVGEGRRPDGAGLSHYYILYALPGTFSGAPISDLTEDATLTYQVTSVSGPDPADPDSYGTQDQLQWLDDKARRAILERNPVTGKWLNPLAAPGIKVMSRQHAGEAGETPDATDAIMSSAQRFTFQVTSV</sequence>
<accession>A0ABS9YS85</accession>
<organism evidence="1 2">
    <name type="scientific">Streptomyces cylindrosporus</name>
    <dbReference type="NCBI Taxonomy" id="2927583"/>
    <lineage>
        <taxon>Bacteria</taxon>
        <taxon>Bacillati</taxon>
        <taxon>Actinomycetota</taxon>
        <taxon>Actinomycetes</taxon>
        <taxon>Kitasatosporales</taxon>
        <taxon>Streptomycetaceae</taxon>
        <taxon>Streptomyces</taxon>
    </lineage>
</organism>
<evidence type="ECO:0000313" key="2">
    <source>
        <dbReference type="Proteomes" id="UP001165269"/>
    </source>
</evidence>
<gene>
    <name evidence="1" type="ORF">MQP27_49315</name>
</gene>
<protein>
    <submittedName>
        <fullName evidence="1">Uncharacterized protein</fullName>
    </submittedName>
</protein>
<proteinExistence type="predicted"/>
<keyword evidence="2" id="KW-1185">Reference proteome</keyword>